<evidence type="ECO:0000256" key="1">
    <source>
        <dbReference type="SAM" id="MobiDB-lite"/>
    </source>
</evidence>
<organism evidence="5 6">
    <name type="scientific">Salinispora arenicola</name>
    <dbReference type="NCBI Taxonomy" id="168697"/>
    <lineage>
        <taxon>Bacteria</taxon>
        <taxon>Bacillati</taxon>
        <taxon>Actinomycetota</taxon>
        <taxon>Actinomycetes</taxon>
        <taxon>Micromonosporales</taxon>
        <taxon>Micromonosporaceae</taxon>
        <taxon>Salinispora</taxon>
    </lineage>
</organism>
<feature type="chain" id="PRO_5021983529" description="LPXTG-motif cell wall anchor domain" evidence="3">
    <location>
        <begin position="35"/>
        <end position="376"/>
    </location>
</feature>
<evidence type="ECO:0000256" key="2">
    <source>
        <dbReference type="SAM" id="Phobius"/>
    </source>
</evidence>
<dbReference type="Proteomes" id="UP000677457">
    <property type="component" value="Unassembled WGS sequence"/>
</dbReference>
<feature type="region of interest" description="Disordered" evidence="1">
    <location>
        <begin position="144"/>
        <end position="165"/>
    </location>
</feature>
<reference evidence="5 6" key="1">
    <citation type="submission" date="2019-06" db="EMBL/GenBank/DDBJ databases">
        <title>Sequencing the genomes of 1000 actinobacteria strains.</title>
        <authorList>
            <person name="Klenk H.-P."/>
        </authorList>
    </citation>
    <scope>NUCLEOTIDE SEQUENCE [LARGE SCALE GENOMIC DNA]</scope>
    <source>
        <strain evidence="5 6">DSM 44819</strain>
    </source>
</reference>
<keyword evidence="3" id="KW-0732">Signal</keyword>
<comment type="caution">
    <text evidence="5">The sequence shown here is derived from an EMBL/GenBank/DDBJ whole genome shotgun (WGS) entry which is preliminary data.</text>
</comment>
<keyword evidence="2" id="KW-0472">Membrane</keyword>
<dbReference type="EMBL" id="BOQM01000007">
    <property type="protein sequence ID" value="GIM83117.1"/>
    <property type="molecule type" value="Genomic_DNA"/>
</dbReference>
<evidence type="ECO:0000313" key="4">
    <source>
        <dbReference type="EMBL" id="GIM83117.1"/>
    </source>
</evidence>
<name>A0A542XGU6_SALAC</name>
<proteinExistence type="predicted"/>
<evidence type="ECO:0000313" key="5">
    <source>
        <dbReference type="EMBL" id="TQL35049.1"/>
    </source>
</evidence>
<feature type="signal peptide" evidence="3">
    <location>
        <begin position="1"/>
        <end position="34"/>
    </location>
</feature>
<dbReference type="GeneID" id="93769441"/>
<evidence type="ECO:0000256" key="3">
    <source>
        <dbReference type="SAM" id="SignalP"/>
    </source>
</evidence>
<keyword evidence="2" id="KW-1133">Transmembrane helix</keyword>
<protein>
    <recommendedName>
        <fullName evidence="8">LPXTG-motif cell wall anchor domain</fullName>
    </recommendedName>
</protein>
<sequence>MNRLHALFRRVSVVAAGALLGLTGVALVASPASAHHSVVTATAACDTDTGEWVVTWTIDSKAPPGVDNYKFVKVVAKTYVGDKATDVTIPGIAVTKGKNYPYSVNTPLTAEQRLDNTVTKASLAIRAKWENGKVERGLPEETVELGGTCDQKPPAPTSPKPTASVVSDCEGVVTVTLNNAADATAKAKFTVTDAEGSAQKANVKPGESTSVQVPAEKAATIKVEVKGIDEPLFDGKPAPADNCVEPGEPTGTYQSTCDELIFEVNNPADGETVTTTFTPNKGEPQTLTVEPGQSGTVSFPGEEGLTVTPSGDGLEDPEPIAWTKPEDCAPGSGGGEPGLPLTGAAAGGIAAGAVVLLAVGGGLFVMARRRKLRFTA</sequence>
<gene>
    <name evidence="5" type="ORF">FB564_0068</name>
    <name evidence="4" type="ORF">Sar04_10510</name>
</gene>
<keyword evidence="7" id="KW-1185">Reference proteome</keyword>
<evidence type="ECO:0000313" key="6">
    <source>
        <dbReference type="Proteomes" id="UP000315983"/>
    </source>
</evidence>
<dbReference type="Proteomes" id="UP000315983">
    <property type="component" value="Unassembled WGS sequence"/>
</dbReference>
<accession>A0A542XGU6</accession>
<dbReference type="RefSeq" id="WP_029023921.1">
    <property type="nucleotide sequence ID" value="NZ_BOQM01000007.1"/>
</dbReference>
<evidence type="ECO:0000313" key="7">
    <source>
        <dbReference type="Proteomes" id="UP000677457"/>
    </source>
</evidence>
<evidence type="ECO:0008006" key="8">
    <source>
        <dbReference type="Google" id="ProtNLM"/>
    </source>
</evidence>
<feature type="transmembrane region" description="Helical" evidence="2">
    <location>
        <begin position="345"/>
        <end position="367"/>
    </location>
</feature>
<keyword evidence="2" id="KW-0812">Transmembrane</keyword>
<dbReference type="AlphaFoldDB" id="A0A542XGU6"/>
<dbReference type="EMBL" id="VFOL01000001">
    <property type="protein sequence ID" value="TQL35049.1"/>
    <property type="molecule type" value="Genomic_DNA"/>
</dbReference>
<reference evidence="4 7" key="2">
    <citation type="submission" date="2021-03" db="EMBL/GenBank/DDBJ databases">
        <title>Whole genome shotgun sequence of Salinispora arenicola NBRC 105043.</title>
        <authorList>
            <person name="Komaki H."/>
            <person name="Tamura T."/>
        </authorList>
    </citation>
    <scope>NUCLEOTIDE SEQUENCE [LARGE SCALE GENOMIC DNA]</scope>
    <source>
        <strain evidence="4 7">NBRC 105043</strain>
    </source>
</reference>